<dbReference type="RefSeq" id="WP_006417751.1">
    <property type="nucleotide sequence ID" value="NZ_AENN01000006.1"/>
</dbReference>
<gene>
    <name evidence="2" type="ORF">HMPREF9257_0152</name>
</gene>
<dbReference type="InterPro" id="IPR039076">
    <property type="entry name" value="DivIC"/>
</dbReference>
<dbReference type="Proteomes" id="UP000005990">
    <property type="component" value="Unassembled WGS sequence"/>
</dbReference>
<keyword evidence="3" id="KW-1185">Reference proteome</keyword>
<accession>E4KMT9</accession>
<dbReference type="GO" id="GO:0051301">
    <property type="term" value="P:cell division"/>
    <property type="evidence" value="ECO:0007669"/>
    <property type="project" value="InterPro"/>
</dbReference>
<comment type="caution">
    <text evidence="2">The sequence shown here is derived from an EMBL/GenBank/DDBJ whole genome shotgun (WGS) entry which is preliminary data.</text>
</comment>
<dbReference type="PANTHER" id="PTHR40027:SF1">
    <property type="entry name" value="CELL DIVISION PROTEIN DIVIC"/>
    <property type="match status" value="1"/>
</dbReference>
<dbReference type="EMBL" id="AENN01000006">
    <property type="protein sequence ID" value="EFR31619.1"/>
    <property type="molecule type" value="Genomic_DNA"/>
</dbReference>
<dbReference type="AlphaFoldDB" id="E4KMT9"/>
<sequence length="132" mass="14835">MQAQGKSKVVYLNQQPGNYKENQGRSQQSVKRPLVIAMVGLASIFICSVPIFTALQAQSVNQENLLQAKAQYQEVQAAHAKLQEEAQRLNDPEYLAQVARKDYYYSKEGEIIFKLEGLEDDGFDQAAQANRP</sequence>
<reference evidence="2 3" key="1">
    <citation type="submission" date="2010-10" db="EMBL/GenBank/DDBJ databases">
        <authorList>
            <person name="Durkin A.S."/>
            <person name="Madupu R."/>
            <person name="Torralba M."/>
            <person name="Gillis M."/>
            <person name="Methe B."/>
            <person name="Sutton G."/>
            <person name="Nelson K.E."/>
        </authorList>
    </citation>
    <scope>NUCLEOTIDE SEQUENCE [LARGE SCALE GENOMIC DNA]</scope>
    <source>
        <strain evidence="2 3">ACS-139-V-Col8</strain>
    </source>
</reference>
<dbReference type="PANTHER" id="PTHR40027">
    <property type="entry name" value="CELL DIVISION PROTEIN DIVIC"/>
    <property type="match status" value="1"/>
</dbReference>
<evidence type="ECO:0000313" key="3">
    <source>
        <dbReference type="Proteomes" id="UP000005990"/>
    </source>
</evidence>
<keyword evidence="1" id="KW-1133">Transmembrane helix</keyword>
<name>E4KMT9_9LACT</name>
<evidence type="ECO:0000256" key="1">
    <source>
        <dbReference type="SAM" id="Phobius"/>
    </source>
</evidence>
<dbReference type="Pfam" id="PF04977">
    <property type="entry name" value="DivIC"/>
    <property type="match status" value="1"/>
</dbReference>
<keyword evidence="1" id="KW-0472">Membrane</keyword>
<organism evidence="2 3">
    <name type="scientific">Eremococcus coleocola ACS-139-V-Col8</name>
    <dbReference type="NCBI Taxonomy" id="908337"/>
    <lineage>
        <taxon>Bacteria</taxon>
        <taxon>Bacillati</taxon>
        <taxon>Bacillota</taxon>
        <taxon>Bacilli</taxon>
        <taxon>Lactobacillales</taxon>
        <taxon>Aerococcaceae</taxon>
        <taxon>Eremococcus</taxon>
    </lineage>
</organism>
<dbReference type="STRING" id="908337.HMPREF9257_0152"/>
<protein>
    <submittedName>
        <fullName evidence="2">Septum formation initiator</fullName>
    </submittedName>
</protein>
<dbReference type="InterPro" id="IPR007060">
    <property type="entry name" value="FtsL/DivIC"/>
</dbReference>
<feature type="transmembrane region" description="Helical" evidence="1">
    <location>
        <begin position="34"/>
        <end position="55"/>
    </location>
</feature>
<keyword evidence="1" id="KW-0812">Transmembrane</keyword>
<dbReference type="eggNOG" id="COG2919">
    <property type="taxonomic scope" value="Bacteria"/>
</dbReference>
<proteinExistence type="predicted"/>
<evidence type="ECO:0000313" key="2">
    <source>
        <dbReference type="EMBL" id="EFR31619.1"/>
    </source>
</evidence>
<dbReference type="OrthoDB" id="2991180at2"/>